<keyword evidence="2" id="KW-1185">Reference proteome</keyword>
<reference evidence="1" key="1">
    <citation type="submission" date="2023-04" db="EMBL/GenBank/DDBJ databases">
        <title>Ambrosiozyma monospora NBRC 10751.</title>
        <authorList>
            <person name="Ichikawa N."/>
            <person name="Sato H."/>
            <person name="Tonouchi N."/>
        </authorList>
    </citation>
    <scope>NUCLEOTIDE SEQUENCE</scope>
    <source>
        <strain evidence="1">NBRC 10751</strain>
    </source>
</reference>
<gene>
    <name evidence="1" type="ORF">Amon02_000101800</name>
</gene>
<evidence type="ECO:0000313" key="2">
    <source>
        <dbReference type="Proteomes" id="UP001165064"/>
    </source>
</evidence>
<proteinExistence type="predicted"/>
<accession>A0ACB5STN2</accession>
<organism evidence="1 2">
    <name type="scientific">Ambrosiozyma monospora</name>
    <name type="common">Yeast</name>
    <name type="synonym">Endomycopsis monosporus</name>
    <dbReference type="NCBI Taxonomy" id="43982"/>
    <lineage>
        <taxon>Eukaryota</taxon>
        <taxon>Fungi</taxon>
        <taxon>Dikarya</taxon>
        <taxon>Ascomycota</taxon>
        <taxon>Saccharomycotina</taxon>
        <taxon>Pichiomycetes</taxon>
        <taxon>Pichiales</taxon>
        <taxon>Pichiaceae</taxon>
        <taxon>Ambrosiozyma</taxon>
    </lineage>
</organism>
<name>A0ACB5STN2_AMBMO</name>
<dbReference type="EMBL" id="BSXS01000437">
    <property type="protein sequence ID" value="GME72498.1"/>
    <property type="molecule type" value="Genomic_DNA"/>
</dbReference>
<comment type="caution">
    <text evidence="1">The sequence shown here is derived from an EMBL/GenBank/DDBJ whole genome shotgun (WGS) entry which is preliminary data.</text>
</comment>
<evidence type="ECO:0000313" key="1">
    <source>
        <dbReference type="EMBL" id="GME72498.1"/>
    </source>
</evidence>
<sequence>MKGLLYYGNKDVRYSEDVEEPQIVNANDVKVKVAYCGICGTDLHEYLEGPIFFPKPGSKNGISGMELPLCPGHEFSGTVVGIGSGVTNVKVGDRVVVEATSHCSDRARYKDTVSQDLGFCKACEFGHPNCCTDLSFCGLGGASGAFGQYIVYGADHVLPIPDKLPLDIAALVEPLSVAWHAVERANFQPGQTALVLGGGPIGLATILALQGHKAGKIVVSEPALIRRQFAEKLGADVFDPTKSENPIADLKNMVPENEGFHASFDCSGVPATYSTSVFALGPSGIAVNVAIWPSTLIDHEPMSLTYQEKLATGSMCYVVKDFQEVIKALDEGLIAIDRARVLITGKVDVKDGIEGGYKQLIEHKESNVKILVAPNGLDA</sequence>
<protein>
    <submittedName>
        <fullName evidence="1">Unnamed protein product</fullName>
    </submittedName>
</protein>
<dbReference type="Proteomes" id="UP001165064">
    <property type="component" value="Unassembled WGS sequence"/>
</dbReference>